<dbReference type="AlphaFoldDB" id="A0A317VJ99"/>
<evidence type="ECO:0000256" key="3">
    <source>
        <dbReference type="ARBA" id="ARBA00022679"/>
    </source>
</evidence>
<feature type="region of interest" description="Disordered" evidence="9">
    <location>
        <begin position="38"/>
        <end position="153"/>
    </location>
</feature>
<dbReference type="OrthoDB" id="8062037at2759"/>
<comment type="caution">
    <text evidence="11">The sequence shown here is derived from an EMBL/GenBank/DDBJ whole genome shotgun (WGS) entry which is preliminary data.</text>
</comment>
<evidence type="ECO:0000256" key="8">
    <source>
        <dbReference type="PROSITE-ProRule" id="PRU00175"/>
    </source>
</evidence>
<protein>
    <recommendedName>
        <fullName evidence="2">RING-type E3 ubiquitin transferase</fullName>
        <ecNumber evidence="2">2.3.2.27</ecNumber>
    </recommendedName>
</protein>
<evidence type="ECO:0000256" key="4">
    <source>
        <dbReference type="ARBA" id="ARBA00022723"/>
    </source>
</evidence>
<feature type="domain" description="RING-type" evidence="10">
    <location>
        <begin position="331"/>
        <end position="372"/>
    </location>
</feature>
<proteinExistence type="predicted"/>
<keyword evidence="5 8" id="KW-0863">Zinc-finger</keyword>
<dbReference type="SMART" id="SM00184">
    <property type="entry name" value="RING"/>
    <property type="match status" value="1"/>
</dbReference>
<dbReference type="Gene3D" id="3.30.40.10">
    <property type="entry name" value="Zinc/RING finger domain, C3HC4 (zinc finger)"/>
    <property type="match status" value="1"/>
</dbReference>
<dbReference type="GO" id="GO:0006511">
    <property type="term" value="P:ubiquitin-dependent protein catabolic process"/>
    <property type="evidence" value="ECO:0007669"/>
    <property type="project" value="TreeGrafter"/>
</dbReference>
<dbReference type="SUPFAM" id="SSF57850">
    <property type="entry name" value="RING/U-box"/>
    <property type="match status" value="1"/>
</dbReference>
<sequence length="377" mass="40938">MADVGDRMFCHACGGVWLRDVQGLICPHCESDFTEIIEIPPDPDAEPPSPSPSSAHQPPARSPNPWADHDPWAHQEDDDLGHGWGDASGGRRGSGSGSRTGNGNGNGDGTGFTHRTYRSPDGRFTFSTTTYTHGFGGRSPPARQPTDPMMPMVQGLDSIFHGLASTYRQQNRPPTSVPSSNPTPDRDRGRTLGSFEFDLDAEGRTPGSQDAGLHPRDADGPQPVNNPLRTLSESSILELFRSDFGTNTQTGGGVRVMTGPNPLAMLSTLLNFDRHGDAVYSQEELDRVISQLIEQNATRGAPPPAPPIAIQSLPKKKVDKEMLGSEGRAECSICMDAVELGTEVTVLPCKHWFHYGCIELWLNQHNTCPHCRRSIDQ</sequence>
<dbReference type="EC" id="2.3.2.27" evidence="2"/>
<dbReference type="Pfam" id="PF13639">
    <property type="entry name" value="zf-RING_2"/>
    <property type="match status" value="1"/>
</dbReference>
<dbReference type="STRING" id="1448321.A0A317VJ99"/>
<feature type="compositionally biased region" description="Gly residues" evidence="9">
    <location>
        <begin position="82"/>
        <end position="110"/>
    </location>
</feature>
<dbReference type="InterPro" id="IPR013083">
    <property type="entry name" value="Znf_RING/FYVE/PHD"/>
</dbReference>
<reference evidence="11 12" key="1">
    <citation type="submission" date="2016-12" db="EMBL/GenBank/DDBJ databases">
        <title>The genomes of Aspergillus section Nigri reveals drivers in fungal speciation.</title>
        <authorList>
            <consortium name="DOE Joint Genome Institute"/>
            <person name="Vesth T.C."/>
            <person name="Nybo J."/>
            <person name="Theobald S."/>
            <person name="Brandl J."/>
            <person name="Frisvad J.C."/>
            <person name="Nielsen K.F."/>
            <person name="Lyhne E.K."/>
            <person name="Kogle M.E."/>
            <person name="Kuo A."/>
            <person name="Riley R."/>
            <person name="Clum A."/>
            <person name="Nolan M."/>
            <person name="Lipzen A."/>
            <person name="Salamov A."/>
            <person name="Henrissat B."/>
            <person name="Wiebenga A."/>
            <person name="De Vries R.P."/>
            <person name="Grigoriev I.V."/>
            <person name="Mortensen U.H."/>
            <person name="Andersen M.R."/>
            <person name="Baker S.E."/>
        </authorList>
    </citation>
    <scope>NUCLEOTIDE SEQUENCE [LARGE SCALE GENOMIC DNA]</scope>
    <source>
        <strain evidence="11 12">CBS 117.55</strain>
    </source>
</reference>
<evidence type="ECO:0000256" key="1">
    <source>
        <dbReference type="ARBA" id="ARBA00000900"/>
    </source>
</evidence>
<evidence type="ECO:0000313" key="11">
    <source>
        <dbReference type="EMBL" id="PWY74444.1"/>
    </source>
</evidence>
<dbReference type="PANTHER" id="PTHR45931:SF3">
    <property type="entry name" value="RING ZINC FINGER-CONTAINING PROTEIN"/>
    <property type="match status" value="1"/>
</dbReference>
<evidence type="ECO:0000259" key="10">
    <source>
        <dbReference type="PROSITE" id="PS50089"/>
    </source>
</evidence>
<evidence type="ECO:0000256" key="9">
    <source>
        <dbReference type="SAM" id="MobiDB-lite"/>
    </source>
</evidence>
<dbReference type="InterPro" id="IPR051834">
    <property type="entry name" value="RING_finger_E3_ligase"/>
</dbReference>
<evidence type="ECO:0000256" key="6">
    <source>
        <dbReference type="ARBA" id="ARBA00022786"/>
    </source>
</evidence>
<dbReference type="PANTHER" id="PTHR45931">
    <property type="entry name" value="SI:CH211-59O9.10"/>
    <property type="match status" value="1"/>
</dbReference>
<accession>A0A317VJ99</accession>
<feature type="compositionally biased region" description="Low complexity" evidence="9">
    <location>
        <begin position="173"/>
        <end position="183"/>
    </location>
</feature>
<dbReference type="GO" id="GO:0008270">
    <property type="term" value="F:zinc ion binding"/>
    <property type="evidence" value="ECO:0007669"/>
    <property type="project" value="UniProtKB-KW"/>
</dbReference>
<dbReference type="Proteomes" id="UP000247233">
    <property type="component" value="Unassembled WGS sequence"/>
</dbReference>
<evidence type="ECO:0000256" key="2">
    <source>
        <dbReference type="ARBA" id="ARBA00012483"/>
    </source>
</evidence>
<keyword evidence="6" id="KW-0833">Ubl conjugation pathway</keyword>
<dbReference type="GO" id="GO:0005634">
    <property type="term" value="C:nucleus"/>
    <property type="evidence" value="ECO:0007669"/>
    <property type="project" value="TreeGrafter"/>
</dbReference>
<keyword evidence="3" id="KW-0808">Transferase</keyword>
<evidence type="ECO:0000313" key="12">
    <source>
        <dbReference type="Proteomes" id="UP000247233"/>
    </source>
</evidence>
<feature type="compositionally biased region" description="Pro residues" evidence="9">
    <location>
        <begin position="40"/>
        <end position="51"/>
    </location>
</feature>
<dbReference type="CDD" id="cd16454">
    <property type="entry name" value="RING-H2_PA-TM-RING"/>
    <property type="match status" value="1"/>
</dbReference>
<dbReference type="FunFam" id="3.30.40.10:FF:000127">
    <property type="entry name" value="E3 ubiquitin-protein ligase RNF181"/>
    <property type="match status" value="1"/>
</dbReference>
<comment type="catalytic activity">
    <reaction evidence="1">
        <text>S-ubiquitinyl-[E2 ubiquitin-conjugating enzyme]-L-cysteine + [acceptor protein]-L-lysine = [E2 ubiquitin-conjugating enzyme]-L-cysteine + N(6)-ubiquitinyl-[acceptor protein]-L-lysine.</text>
        <dbReference type="EC" id="2.3.2.27"/>
    </reaction>
</comment>
<gene>
    <name evidence="11" type="ORF">BO70DRAFT_354782</name>
</gene>
<evidence type="ECO:0000256" key="5">
    <source>
        <dbReference type="ARBA" id="ARBA00022771"/>
    </source>
</evidence>
<name>A0A317VJ99_9EURO</name>
<dbReference type="InterPro" id="IPR001841">
    <property type="entry name" value="Znf_RING"/>
</dbReference>
<dbReference type="GO" id="GO:0016567">
    <property type="term" value="P:protein ubiquitination"/>
    <property type="evidence" value="ECO:0007669"/>
    <property type="project" value="UniProtKB-ARBA"/>
</dbReference>
<dbReference type="PROSITE" id="PS50089">
    <property type="entry name" value="ZF_RING_2"/>
    <property type="match status" value="1"/>
</dbReference>
<dbReference type="VEuPathDB" id="FungiDB:BO70DRAFT_354782"/>
<dbReference type="GO" id="GO:0061630">
    <property type="term" value="F:ubiquitin protein ligase activity"/>
    <property type="evidence" value="ECO:0007669"/>
    <property type="project" value="UniProtKB-EC"/>
</dbReference>
<dbReference type="GeneID" id="37064120"/>
<feature type="region of interest" description="Disordered" evidence="9">
    <location>
        <begin position="167"/>
        <end position="228"/>
    </location>
</feature>
<keyword evidence="7" id="KW-0862">Zinc</keyword>
<dbReference type="RefSeq" id="XP_025397091.1">
    <property type="nucleotide sequence ID" value="XM_025541883.1"/>
</dbReference>
<keyword evidence="4" id="KW-0479">Metal-binding</keyword>
<evidence type="ECO:0000256" key="7">
    <source>
        <dbReference type="ARBA" id="ARBA00022833"/>
    </source>
</evidence>
<organism evidence="11 12">
    <name type="scientific">Aspergillus heteromorphus CBS 117.55</name>
    <dbReference type="NCBI Taxonomy" id="1448321"/>
    <lineage>
        <taxon>Eukaryota</taxon>
        <taxon>Fungi</taxon>
        <taxon>Dikarya</taxon>
        <taxon>Ascomycota</taxon>
        <taxon>Pezizomycotina</taxon>
        <taxon>Eurotiomycetes</taxon>
        <taxon>Eurotiomycetidae</taxon>
        <taxon>Eurotiales</taxon>
        <taxon>Aspergillaceae</taxon>
        <taxon>Aspergillus</taxon>
        <taxon>Aspergillus subgen. Circumdati</taxon>
    </lineage>
</organism>
<keyword evidence="12" id="KW-1185">Reference proteome</keyword>
<dbReference type="EMBL" id="MSFL01000023">
    <property type="protein sequence ID" value="PWY74444.1"/>
    <property type="molecule type" value="Genomic_DNA"/>
</dbReference>